<dbReference type="KEGG" id="gaz:Pan241w_03310"/>
<accession>A0A517R8S6</accession>
<dbReference type="PANTHER" id="PTHR47572:SF4">
    <property type="entry name" value="LACTONASE DRP35"/>
    <property type="match status" value="1"/>
</dbReference>
<protein>
    <submittedName>
        <fullName evidence="4">Gluconolactonase</fullName>
        <ecNumber evidence="4">3.1.1.17</ecNumber>
    </submittedName>
</protein>
<dbReference type="InterPro" id="IPR013658">
    <property type="entry name" value="SGL"/>
</dbReference>
<reference evidence="4 5" key="1">
    <citation type="submission" date="2019-02" db="EMBL/GenBank/DDBJ databases">
        <title>Deep-cultivation of Planctomycetes and their phenomic and genomic characterization uncovers novel biology.</title>
        <authorList>
            <person name="Wiegand S."/>
            <person name="Jogler M."/>
            <person name="Boedeker C."/>
            <person name="Pinto D."/>
            <person name="Vollmers J."/>
            <person name="Rivas-Marin E."/>
            <person name="Kohn T."/>
            <person name="Peeters S.H."/>
            <person name="Heuer A."/>
            <person name="Rast P."/>
            <person name="Oberbeckmann S."/>
            <person name="Bunk B."/>
            <person name="Jeske O."/>
            <person name="Meyerdierks A."/>
            <person name="Storesund J.E."/>
            <person name="Kallscheuer N."/>
            <person name="Luecker S."/>
            <person name="Lage O.M."/>
            <person name="Pohl T."/>
            <person name="Merkel B.J."/>
            <person name="Hornburger P."/>
            <person name="Mueller R.-W."/>
            <person name="Bruemmer F."/>
            <person name="Labrenz M."/>
            <person name="Spormann A.M."/>
            <person name="Op den Camp H."/>
            <person name="Overmann J."/>
            <person name="Amann R."/>
            <person name="Jetten M.S.M."/>
            <person name="Mascher T."/>
            <person name="Medema M.H."/>
            <person name="Devos D.P."/>
            <person name="Kaster A.-K."/>
            <person name="Ovreas L."/>
            <person name="Rohde M."/>
            <person name="Galperin M.Y."/>
            <person name="Jogler C."/>
        </authorList>
    </citation>
    <scope>NUCLEOTIDE SEQUENCE [LARGE SCALE GENOMIC DNA]</scope>
    <source>
        <strain evidence="4 5">Pan241w</strain>
    </source>
</reference>
<keyword evidence="5" id="KW-1185">Reference proteome</keyword>
<feature type="signal peptide" evidence="2">
    <location>
        <begin position="1"/>
        <end position="24"/>
    </location>
</feature>
<evidence type="ECO:0000256" key="2">
    <source>
        <dbReference type="SAM" id="SignalP"/>
    </source>
</evidence>
<organism evidence="4 5">
    <name type="scientific">Gimesia alba</name>
    <dbReference type="NCBI Taxonomy" id="2527973"/>
    <lineage>
        <taxon>Bacteria</taxon>
        <taxon>Pseudomonadati</taxon>
        <taxon>Planctomycetota</taxon>
        <taxon>Planctomycetia</taxon>
        <taxon>Planctomycetales</taxon>
        <taxon>Planctomycetaceae</taxon>
        <taxon>Gimesia</taxon>
    </lineage>
</organism>
<evidence type="ECO:0000256" key="1">
    <source>
        <dbReference type="ARBA" id="ARBA00022801"/>
    </source>
</evidence>
<feature type="domain" description="SMP-30/Gluconolactonase/LRE-like region" evidence="3">
    <location>
        <begin position="52"/>
        <end position="321"/>
    </location>
</feature>
<dbReference type="RefSeq" id="WP_145209947.1">
    <property type="nucleotide sequence ID" value="NZ_CP036269.1"/>
</dbReference>
<proteinExistence type="predicted"/>
<dbReference type="AlphaFoldDB" id="A0A517R8S6"/>
<dbReference type="EMBL" id="CP036269">
    <property type="protein sequence ID" value="QDT40275.1"/>
    <property type="molecule type" value="Genomic_DNA"/>
</dbReference>
<dbReference type="OrthoDB" id="272794at2"/>
<dbReference type="Gene3D" id="2.120.10.30">
    <property type="entry name" value="TolB, C-terminal domain"/>
    <property type="match status" value="1"/>
</dbReference>
<dbReference type="Proteomes" id="UP000317171">
    <property type="component" value="Chromosome"/>
</dbReference>
<dbReference type="GO" id="GO:0004341">
    <property type="term" value="F:gluconolactonase activity"/>
    <property type="evidence" value="ECO:0007669"/>
    <property type="project" value="UniProtKB-EC"/>
</dbReference>
<gene>
    <name evidence="4" type="primary">gnl_2</name>
    <name evidence="4" type="ORF">Pan241w_03310</name>
</gene>
<keyword evidence="2" id="KW-0732">Signal</keyword>
<dbReference type="PANTHER" id="PTHR47572">
    <property type="entry name" value="LIPOPROTEIN-RELATED"/>
    <property type="match status" value="1"/>
</dbReference>
<dbReference type="InterPro" id="IPR011042">
    <property type="entry name" value="6-blade_b-propeller_TolB-like"/>
</dbReference>
<evidence type="ECO:0000259" key="3">
    <source>
        <dbReference type="Pfam" id="PF08450"/>
    </source>
</evidence>
<evidence type="ECO:0000313" key="5">
    <source>
        <dbReference type="Proteomes" id="UP000317171"/>
    </source>
</evidence>
<name>A0A517R8S6_9PLAN</name>
<dbReference type="Pfam" id="PF08450">
    <property type="entry name" value="SGL"/>
    <property type="match status" value="1"/>
</dbReference>
<sequence precursor="true">MIHWQQIFVWGMAISGFAGSMVYAATPAPSGDASVVSPQSKVEELWVDKGFTEGACVDVDGIIYFSDINFAGGLGKIMAFDPATGKTTVFSADSGQSNGLMIDQKGNMLAACGANNGKQCLARITKQGKVKCIVDQFEGKKFNAPNDLVVHPKGWVYFTDPRYVGTEPLELDHMSVFRYDPKTKTVHRATTDITKPNGTVVSPDGKTLYVAETDNGVTGLEKEPPQNPKKRMTLNAFPIKKDGSLGKKKVLADFGGKETGIDGMTVDQKGNIYAAFRAESRFGIVVFSPEGKELAYIPTPTLPTNCTFGIGDDASTLYITAGSGLYRIPCKIPGFHPSLPVKK</sequence>
<dbReference type="InterPro" id="IPR051262">
    <property type="entry name" value="SMP-30/CGR1_Lactonase"/>
</dbReference>
<keyword evidence="1 4" id="KW-0378">Hydrolase</keyword>
<evidence type="ECO:0000313" key="4">
    <source>
        <dbReference type="EMBL" id="QDT40275.1"/>
    </source>
</evidence>
<feature type="chain" id="PRO_5022049361" evidence="2">
    <location>
        <begin position="25"/>
        <end position="343"/>
    </location>
</feature>
<dbReference type="EC" id="3.1.1.17" evidence="4"/>
<dbReference type="SUPFAM" id="SSF63829">
    <property type="entry name" value="Calcium-dependent phosphotriesterase"/>
    <property type="match status" value="1"/>
</dbReference>